<gene>
    <name evidence="3" type="ORF">Q664_45185</name>
</gene>
<comment type="caution">
    <text evidence="3">The sequence shown here is derived from an EMBL/GenBank/DDBJ whole genome shotgun (WGS) entry which is preliminary data.</text>
</comment>
<organism evidence="3 4">
    <name type="scientific">Archangium violaceum Cb vi76</name>
    <dbReference type="NCBI Taxonomy" id="1406225"/>
    <lineage>
        <taxon>Bacteria</taxon>
        <taxon>Pseudomonadati</taxon>
        <taxon>Myxococcota</taxon>
        <taxon>Myxococcia</taxon>
        <taxon>Myxococcales</taxon>
        <taxon>Cystobacterineae</taxon>
        <taxon>Archangiaceae</taxon>
        <taxon>Archangium</taxon>
    </lineage>
</organism>
<protein>
    <submittedName>
        <fullName evidence="3">Uncharacterized protein</fullName>
    </submittedName>
</protein>
<feature type="transmembrane region" description="Helical" evidence="2">
    <location>
        <begin position="98"/>
        <end position="121"/>
    </location>
</feature>
<evidence type="ECO:0000313" key="3">
    <source>
        <dbReference type="EMBL" id="KFA87855.1"/>
    </source>
</evidence>
<evidence type="ECO:0000256" key="1">
    <source>
        <dbReference type="SAM" id="MobiDB-lite"/>
    </source>
</evidence>
<feature type="transmembrane region" description="Helical" evidence="2">
    <location>
        <begin position="197"/>
        <end position="216"/>
    </location>
</feature>
<keyword evidence="2" id="KW-1133">Transmembrane helix</keyword>
<proteinExistence type="predicted"/>
<dbReference type="Proteomes" id="UP000028547">
    <property type="component" value="Unassembled WGS sequence"/>
</dbReference>
<feature type="region of interest" description="Disordered" evidence="1">
    <location>
        <begin position="48"/>
        <end position="73"/>
    </location>
</feature>
<feature type="transmembrane region" description="Helical" evidence="2">
    <location>
        <begin position="172"/>
        <end position="191"/>
    </location>
</feature>
<accession>A0A084SHC0</accession>
<dbReference type="EMBL" id="JPMI01000323">
    <property type="protein sequence ID" value="KFA87855.1"/>
    <property type="molecule type" value="Genomic_DNA"/>
</dbReference>
<reference evidence="3 4" key="1">
    <citation type="submission" date="2014-07" db="EMBL/GenBank/DDBJ databases">
        <title>Draft Genome Sequence of Gephyronic Acid Producer, Cystobacter violaceus Strain Cb vi76.</title>
        <authorList>
            <person name="Stevens D.C."/>
            <person name="Young J."/>
            <person name="Carmichael R."/>
            <person name="Tan J."/>
            <person name="Taylor R.E."/>
        </authorList>
    </citation>
    <scope>NUCLEOTIDE SEQUENCE [LARGE SCALE GENOMIC DNA]</scope>
    <source>
        <strain evidence="3 4">Cb vi76</strain>
    </source>
</reference>
<name>A0A084SHC0_9BACT</name>
<evidence type="ECO:0000313" key="4">
    <source>
        <dbReference type="Proteomes" id="UP000028547"/>
    </source>
</evidence>
<sequence length="256" mass="25562">MTAPLLHDATDMNDVLSAPSRIPLLLLLLLAPGVGLAAPESALEPLARHSAHSEPLSEPRMASSGLPGTDARAPLRLREDDWAQAEKEDPRPHRALRILVETGASLLTGTGGGFLGLLAGGGLCEAGLVGNRSGFLGCLDSAAIGLILGAGLGVTTGVWWGGEVAGGDGKLLGALAGMGSGIVLGLVAGLAAGRGDLGLYFTLPGAVLGAIVGYELSQRSPAPGPHSPAVASARPRLQPVLAFSSRGTLVGLGGTF</sequence>
<keyword evidence="2" id="KW-0472">Membrane</keyword>
<feature type="transmembrane region" description="Helical" evidence="2">
    <location>
        <begin position="141"/>
        <end position="160"/>
    </location>
</feature>
<dbReference type="AlphaFoldDB" id="A0A084SHC0"/>
<keyword evidence="2" id="KW-0812">Transmembrane</keyword>
<evidence type="ECO:0000256" key="2">
    <source>
        <dbReference type="SAM" id="Phobius"/>
    </source>
</evidence>